<evidence type="ECO:0000256" key="3">
    <source>
        <dbReference type="ARBA" id="ARBA00022475"/>
    </source>
</evidence>
<dbReference type="InterPro" id="IPR011066">
    <property type="entry name" value="MscS_channel_C_sf"/>
</dbReference>
<organism evidence="9">
    <name type="scientific">uncultured Sulfurovum sp</name>
    <dbReference type="NCBI Taxonomy" id="269237"/>
    <lineage>
        <taxon>Bacteria</taxon>
        <taxon>Pseudomonadati</taxon>
        <taxon>Campylobacterota</taxon>
        <taxon>Epsilonproteobacteria</taxon>
        <taxon>Campylobacterales</taxon>
        <taxon>Sulfurovaceae</taxon>
        <taxon>Sulfurovum</taxon>
        <taxon>environmental samples</taxon>
    </lineage>
</organism>
<reference evidence="9" key="1">
    <citation type="submission" date="2020-01" db="EMBL/GenBank/DDBJ databases">
        <authorList>
            <person name="Meier V. D."/>
            <person name="Meier V D."/>
        </authorList>
    </citation>
    <scope>NUCLEOTIDE SEQUENCE</scope>
    <source>
        <strain evidence="9">HLG_WM_MAG_02</strain>
    </source>
</reference>
<comment type="similarity">
    <text evidence="2">Belongs to the MscS (TC 1.A.23) family.</text>
</comment>
<dbReference type="InterPro" id="IPR011014">
    <property type="entry name" value="MscS_channel_TM-2"/>
</dbReference>
<dbReference type="InterPro" id="IPR010920">
    <property type="entry name" value="LSM_dom_sf"/>
</dbReference>
<feature type="transmembrane region" description="Helical" evidence="7">
    <location>
        <begin position="334"/>
        <end position="356"/>
    </location>
</feature>
<feature type="transmembrane region" description="Helical" evidence="7">
    <location>
        <begin position="402"/>
        <end position="424"/>
    </location>
</feature>
<dbReference type="Gene3D" id="2.30.30.60">
    <property type="match status" value="1"/>
</dbReference>
<evidence type="ECO:0000256" key="5">
    <source>
        <dbReference type="ARBA" id="ARBA00022989"/>
    </source>
</evidence>
<dbReference type="PANTHER" id="PTHR30347">
    <property type="entry name" value="POTASSIUM CHANNEL RELATED"/>
    <property type="match status" value="1"/>
</dbReference>
<dbReference type="GO" id="GO:0005886">
    <property type="term" value="C:plasma membrane"/>
    <property type="evidence" value="ECO:0007669"/>
    <property type="project" value="UniProtKB-SubCell"/>
</dbReference>
<feature type="domain" description="Mechanosensitive ion channel MscS" evidence="8">
    <location>
        <begin position="423"/>
        <end position="489"/>
    </location>
</feature>
<evidence type="ECO:0000259" key="8">
    <source>
        <dbReference type="Pfam" id="PF00924"/>
    </source>
</evidence>
<keyword evidence="6 7" id="KW-0472">Membrane</keyword>
<gene>
    <name evidence="9" type="ORF">HELGO_WM20176</name>
</gene>
<dbReference type="SUPFAM" id="SSF50182">
    <property type="entry name" value="Sm-like ribonucleoproteins"/>
    <property type="match status" value="1"/>
</dbReference>
<feature type="transmembrane region" description="Helical" evidence="7">
    <location>
        <begin position="377"/>
        <end position="396"/>
    </location>
</feature>
<sequence>MIFNFLYAAKINPKLYEGDITERNIYYTQMRQEIEHTIASDEPSIERLENEKNLLSKLQELIKYKPKKLTLDSDIMKESTLTEEEFLKFFNNVAQMFAKNTTIKRNQLIVQDKLAYLKHRIENLTASKKENLRLYQLQFAYYKLIQVRDKELSLEFVTLLENAKELIYLQVTRVLFDLKKHLLELNVLDEKILKLDTRLIALNLAKEREVLSSDTISTKLDLKLENNSKNKDKYLKNTFDVLLNMALYEYQQKSIDKLLSHKTVMKNILTKFSKEDKFYEAKYLLLNTLSSRELESIDFLDSLLFTLKEQSQIIYDDFTTYLKEPLFIYDENPILAISILKAIFIIFIGFIIARIYHRQFIKFHNRRKDMSVIFIKVIANLGFTVIFLIAFIIGISSMGLSLASFTVIAGALSIGIGFALRSIVSNYIAGIVIMSENNIKIGHFISVDNKAVGKVMDIGLRATVIATIDNTHYIIPNSDLIEKNILNLTLEDRIRRIYVPFKVAYGADIKKIRSLIVEAVKTSDIKILRDIHAKKPNIWVRNMGESFIELDLLVWVEGYRPSTKSNLLILIHETLLEHHIKMPYPQLDLHLKKSTSHQPNLEKNFLGSYIKNQKELRE</sequence>
<evidence type="ECO:0000256" key="6">
    <source>
        <dbReference type="ARBA" id="ARBA00023136"/>
    </source>
</evidence>
<dbReference type="InterPro" id="IPR023408">
    <property type="entry name" value="MscS_beta-dom_sf"/>
</dbReference>
<dbReference type="SUPFAM" id="SSF82861">
    <property type="entry name" value="Mechanosensitive channel protein MscS (YggB), transmembrane region"/>
    <property type="match status" value="1"/>
</dbReference>
<dbReference type="InterPro" id="IPR006685">
    <property type="entry name" value="MscS_channel_2nd"/>
</dbReference>
<proteinExistence type="inferred from homology"/>
<protein>
    <recommendedName>
        <fullName evidence="8">Mechanosensitive ion channel MscS domain-containing protein</fullName>
    </recommendedName>
</protein>
<dbReference type="SUPFAM" id="SSF82689">
    <property type="entry name" value="Mechanosensitive channel protein MscS (YggB), C-terminal domain"/>
    <property type="match status" value="1"/>
</dbReference>
<dbReference type="PANTHER" id="PTHR30347:SF1">
    <property type="entry name" value="MECHANOSENSITIVE CHANNEL MSCK"/>
    <property type="match status" value="1"/>
</dbReference>
<evidence type="ECO:0000256" key="1">
    <source>
        <dbReference type="ARBA" id="ARBA00004651"/>
    </source>
</evidence>
<accession>A0A6S6TUF5</accession>
<dbReference type="Pfam" id="PF00924">
    <property type="entry name" value="MS_channel_2nd"/>
    <property type="match status" value="1"/>
</dbReference>
<dbReference type="GO" id="GO:0008381">
    <property type="term" value="F:mechanosensitive monoatomic ion channel activity"/>
    <property type="evidence" value="ECO:0007669"/>
    <property type="project" value="UniProtKB-ARBA"/>
</dbReference>
<evidence type="ECO:0000256" key="7">
    <source>
        <dbReference type="SAM" id="Phobius"/>
    </source>
</evidence>
<dbReference type="InterPro" id="IPR052702">
    <property type="entry name" value="MscS-like_channel"/>
</dbReference>
<keyword evidence="3" id="KW-1003">Cell membrane</keyword>
<evidence type="ECO:0000313" key="9">
    <source>
        <dbReference type="EMBL" id="CAA6821837.1"/>
    </source>
</evidence>
<dbReference type="Gene3D" id="1.10.287.1260">
    <property type="match status" value="1"/>
</dbReference>
<keyword evidence="5 7" id="KW-1133">Transmembrane helix</keyword>
<keyword evidence="4 7" id="KW-0812">Transmembrane</keyword>
<name>A0A6S6TUF5_9BACT</name>
<comment type="subcellular location">
    <subcellularLocation>
        <location evidence="1">Cell membrane</location>
        <topology evidence="1">Multi-pass membrane protein</topology>
    </subcellularLocation>
</comment>
<evidence type="ECO:0000256" key="2">
    <source>
        <dbReference type="ARBA" id="ARBA00008017"/>
    </source>
</evidence>
<dbReference type="Gene3D" id="3.30.70.100">
    <property type="match status" value="1"/>
</dbReference>
<evidence type="ECO:0000256" key="4">
    <source>
        <dbReference type="ARBA" id="ARBA00022692"/>
    </source>
</evidence>
<dbReference type="EMBL" id="CACVAZ010000146">
    <property type="protein sequence ID" value="CAA6821837.1"/>
    <property type="molecule type" value="Genomic_DNA"/>
</dbReference>
<dbReference type="AlphaFoldDB" id="A0A6S6TUF5"/>